<dbReference type="Pfam" id="PF00440">
    <property type="entry name" value="TetR_N"/>
    <property type="match status" value="1"/>
</dbReference>
<keyword evidence="7" id="KW-1185">Reference proteome</keyword>
<evidence type="ECO:0000256" key="3">
    <source>
        <dbReference type="ARBA" id="ARBA00023163"/>
    </source>
</evidence>
<evidence type="ECO:0000313" key="7">
    <source>
        <dbReference type="Proteomes" id="UP000598174"/>
    </source>
</evidence>
<dbReference type="GO" id="GO:0003700">
    <property type="term" value="F:DNA-binding transcription factor activity"/>
    <property type="evidence" value="ECO:0007669"/>
    <property type="project" value="TreeGrafter"/>
</dbReference>
<dbReference type="PANTHER" id="PTHR30055">
    <property type="entry name" value="HTH-TYPE TRANSCRIPTIONAL REGULATOR RUTR"/>
    <property type="match status" value="1"/>
</dbReference>
<dbReference type="AlphaFoldDB" id="A0A919MHK9"/>
<keyword evidence="2 4" id="KW-0238">DNA-binding</keyword>
<evidence type="ECO:0000256" key="4">
    <source>
        <dbReference type="PROSITE-ProRule" id="PRU00335"/>
    </source>
</evidence>
<feature type="DNA-binding region" description="H-T-H motif" evidence="4">
    <location>
        <begin position="32"/>
        <end position="51"/>
    </location>
</feature>
<dbReference type="InterPro" id="IPR011075">
    <property type="entry name" value="TetR_C"/>
</dbReference>
<dbReference type="InterPro" id="IPR050109">
    <property type="entry name" value="HTH-type_TetR-like_transc_reg"/>
</dbReference>
<gene>
    <name evidence="6" type="ORF">Afe05nite_69040</name>
</gene>
<protein>
    <submittedName>
        <fullName evidence="6">TetR family transcriptional regulator</fullName>
    </submittedName>
</protein>
<dbReference type="PANTHER" id="PTHR30055:SF148">
    <property type="entry name" value="TETR-FAMILY TRANSCRIPTIONAL REGULATOR"/>
    <property type="match status" value="1"/>
</dbReference>
<comment type="caution">
    <text evidence="6">The sequence shown here is derived from an EMBL/GenBank/DDBJ whole genome shotgun (WGS) entry which is preliminary data.</text>
</comment>
<dbReference type="SUPFAM" id="SSF48498">
    <property type="entry name" value="Tetracyclin repressor-like, C-terminal domain"/>
    <property type="match status" value="1"/>
</dbReference>
<dbReference type="SUPFAM" id="SSF46689">
    <property type="entry name" value="Homeodomain-like"/>
    <property type="match status" value="1"/>
</dbReference>
<evidence type="ECO:0000313" key="6">
    <source>
        <dbReference type="EMBL" id="GIE15064.1"/>
    </source>
</evidence>
<proteinExistence type="predicted"/>
<feature type="domain" description="HTH tetR-type" evidence="5">
    <location>
        <begin position="9"/>
        <end position="69"/>
    </location>
</feature>
<keyword evidence="3" id="KW-0804">Transcription</keyword>
<dbReference type="GO" id="GO:0000976">
    <property type="term" value="F:transcription cis-regulatory region binding"/>
    <property type="evidence" value="ECO:0007669"/>
    <property type="project" value="TreeGrafter"/>
</dbReference>
<dbReference type="PRINTS" id="PR00455">
    <property type="entry name" value="HTHTETR"/>
</dbReference>
<dbReference type="Pfam" id="PF16859">
    <property type="entry name" value="TetR_C_11"/>
    <property type="match status" value="1"/>
</dbReference>
<dbReference type="Proteomes" id="UP000598174">
    <property type="component" value="Unassembled WGS sequence"/>
</dbReference>
<dbReference type="EMBL" id="BOMM01000060">
    <property type="protein sequence ID" value="GIE15064.1"/>
    <property type="molecule type" value="Genomic_DNA"/>
</dbReference>
<dbReference type="InterPro" id="IPR001647">
    <property type="entry name" value="HTH_TetR"/>
</dbReference>
<reference evidence="6" key="1">
    <citation type="submission" date="2021-01" db="EMBL/GenBank/DDBJ databases">
        <title>Whole genome shotgun sequence of Actinoplanes ferrugineus NBRC 15555.</title>
        <authorList>
            <person name="Komaki H."/>
            <person name="Tamura T."/>
        </authorList>
    </citation>
    <scope>NUCLEOTIDE SEQUENCE</scope>
    <source>
        <strain evidence="6">NBRC 15555</strain>
    </source>
</reference>
<evidence type="ECO:0000256" key="2">
    <source>
        <dbReference type="ARBA" id="ARBA00023125"/>
    </source>
</evidence>
<evidence type="ECO:0000256" key="1">
    <source>
        <dbReference type="ARBA" id="ARBA00023015"/>
    </source>
</evidence>
<evidence type="ECO:0000259" key="5">
    <source>
        <dbReference type="PROSITE" id="PS50977"/>
    </source>
</evidence>
<keyword evidence="1" id="KW-0805">Transcription regulation</keyword>
<accession>A0A919MHK9</accession>
<dbReference type="RefSeq" id="WP_203821444.1">
    <property type="nucleotide sequence ID" value="NZ_BAAABP010000055.1"/>
</dbReference>
<sequence length="190" mass="21810">MERTRRRGTELEDALLEAAWDVLLEQGYPGFTYEAVAARAGTSRPVLYRRWPRREDLLLATIRRSLLATRVELPDTGRLRDDAIGLMRNAEAGRSQMVMLLSGQLMGYFRDTGTSFSELRDQLRSAETATGFERIVARAVERGELADRPRPPRLVNLPFDLLRHEMFMTLKPIPEQTITEIVDQIWLPLL</sequence>
<dbReference type="PROSITE" id="PS50977">
    <property type="entry name" value="HTH_TETR_2"/>
    <property type="match status" value="1"/>
</dbReference>
<dbReference type="Gene3D" id="1.10.10.60">
    <property type="entry name" value="Homeodomain-like"/>
    <property type="match status" value="1"/>
</dbReference>
<dbReference type="InterPro" id="IPR009057">
    <property type="entry name" value="Homeodomain-like_sf"/>
</dbReference>
<dbReference type="InterPro" id="IPR036271">
    <property type="entry name" value="Tet_transcr_reg_TetR-rel_C_sf"/>
</dbReference>
<name>A0A919MHK9_9ACTN</name>
<dbReference type="Gene3D" id="1.10.357.10">
    <property type="entry name" value="Tetracycline Repressor, domain 2"/>
    <property type="match status" value="1"/>
</dbReference>
<organism evidence="6 7">
    <name type="scientific">Paractinoplanes ferrugineus</name>
    <dbReference type="NCBI Taxonomy" id="113564"/>
    <lineage>
        <taxon>Bacteria</taxon>
        <taxon>Bacillati</taxon>
        <taxon>Actinomycetota</taxon>
        <taxon>Actinomycetes</taxon>
        <taxon>Micromonosporales</taxon>
        <taxon>Micromonosporaceae</taxon>
        <taxon>Paractinoplanes</taxon>
    </lineage>
</organism>